<proteinExistence type="predicted"/>
<dbReference type="Proteomes" id="UP000800035">
    <property type="component" value="Unassembled WGS sequence"/>
</dbReference>
<dbReference type="EMBL" id="ML976980">
    <property type="protein sequence ID" value="KAF1961625.1"/>
    <property type="molecule type" value="Genomic_DNA"/>
</dbReference>
<dbReference type="AlphaFoldDB" id="A0A6A5U9S9"/>
<reference evidence="2" key="1">
    <citation type="journal article" date="2020" name="Stud. Mycol.">
        <title>101 Dothideomycetes genomes: a test case for predicting lifestyles and emergence of pathogens.</title>
        <authorList>
            <person name="Haridas S."/>
            <person name="Albert R."/>
            <person name="Binder M."/>
            <person name="Bloem J."/>
            <person name="Labutti K."/>
            <person name="Salamov A."/>
            <person name="Andreopoulos B."/>
            <person name="Baker S."/>
            <person name="Barry K."/>
            <person name="Bills G."/>
            <person name="Bluhm B."/>
            <person name="Cannon C."/>
            <person name="Castanera R."/>
            <person name="Culley D."/>
            <person name="Daum C."/>
            <person name="Ezra D."/>
            <person name="Gonzalez J."/>
            <person name="Henrissat B."/>
            <person name="Kuo A."/>
            <person name="Liang C."/>
            <person name="Lipzen A."/>
            <person name="Lutzoni F."/>
            <person name="Magnuson J."/>
            <person name="Mondo S."/>
            <person name="Nolan M."/>
            <person name="Ohm R."/>
            <person name="Pangilinan J."/>
            <person name="Park H.-J."/>
            <person name="Ramirez L."/>
            <person name="Alfaro M."/>
            <person name="Sun H."/>
            <person name="Tritt A."/>
            <person name="Yoshinaga Y."/>
            <person name="Zwiers L.-H."/>
            <person name="Turgeon B."/>
            <person name="Goodwin S."/>
            <person name="Spatafora J."/>
            <person name="Crous P."/>
            <person name="Grigoriev I."/>
        </authorList>
    </citation>
    <scope>NUCLEOTIDE SEQUENCE</scope>
    <source>
        <strain evidence="2">CBS 675.92</strain>
    </source>
</reference>
<organism evidence="2 3">
    <name type="scientific">Byssothecium circinans</name>
    <dbReference type="NCBI Taxonomy" id="147558"/>
    <lineage>
        <taxon>Eukaryota</taxon>
        <taxon>Fungi</taxon>
        <taxon>Dikarya</taxon>
        <taxon>Ascomycota</taxon>
        <taxon>Pezizomycotina</taxon>
        <taxon>Dothideomycetes</taxon>
        <taxon>Pleosporomycetidae</taxon>
        <taxon>Pleosporales</taxon>
        <taxon>Massarineae</taxon>
        <taxon>Massarinaceae</taxon>
        <taxon>Byssothecium</taxon>
    </lineage>
</organism>
<evidence type="ECO:0000313" key="3">
    <source>
        <dbReference type="Proteomes" id="UP000800035"/>
    </source>
</evidence>
<evidence type="ECO:0000256" key="1">
    <source>
        <dbReference type="SAM" id="SignalP"/>
    </source>
</evidence>
<name>A0A6A5U9S9_9PLEO</name>
<feature type="chain" id="PRO_5025649624" description="SWIM-type domain-containing protein" evidence="1">
    <location>
        <begin position="19"/>
        <end position="84"/>
    </location>
</feature>
<feature type="signal peptide" evidence="1">
    <location>
        <begin position="1"/>
        <end position="18"/>
    </location>
</feature>
<protein>
    <recommendedName>
        <fullName evidence="4">SWIM-type domain-containing protein</fullName>
    </recommendedName>
</protein>
<gene>
    <name evidence="2" type="ORF">CC80DRAFT_195229</name>
</gene>
<keyword evidence="1" id="KW-0732">Signal</keyword>
<keyword evidence="3" id="KW-1185">Reference proteome</keyword>
<accession>A0A6A5U9S9</accession>
<sequence length="84" mass="9525">MAWLLMSKLSVSSARVLTARLTCNCQKPFSLQCERRVPMLCRHFLHLSRSSNQVGSYLSFTSSRTLFDHTFSSISNGPHHSVHT</sequence>
<evidence type="ECO:0000313" key="2">
    <source>
        <dbReference type="EMBL" id="KAF1961625.1"/>
    </source>
</evidence>
<evidence type="ECO:0008006" key="4">
    <source>
        <dbReference type="Google" id="ProtNLM"/>
    </source>
</evidence>